<dbReference type="PROSITE" id="PS01358">
    <property type="entry name" value="ZF_RANBP2_1"/>
    <property type="match status" value="2"/>
</dbReference>
<dbReference type="InterPro" id="IPR001876">
    <property type="entry name" value="Znf_RanBP2"/>
</dbReference>
<dbReference type="OrthoDB" id="424753at2759"/>
<dbReference type="GO" id="GO:0008270">
    <property type="term" value="F:zinc ion binding"/>
    <property type="evidence" value="ECO:0007669"/>
    <property type="project" value="UniProtKB-KW"/>
</dbReference>
<evidence type="ECO:0000256" key="3">
    <source>
        <dbReference type="ARBA" id="ARBA00022833"/>
    </source>
</evidence>
<feature type="domain" description="RanBP2-type" evidence="6">
    <location>
        <begin position="1"/>
        <end position="35"/>
    </location>
</feature>
<feature type="region of interest" description="Disordered" evidence="5">
    <location>
        <begin position="209"/>
        <end position="237"/>
    </location>
</feature>
<dbReference type="SMART" id="SM00547">
    <property type="entry name" value="ZnF_RBZ"/>
    <property type="match status" value="2"/>
</dbReference>
<protein>
    <submittedName>
        <fullName evidence="7">Calpain-D</fullName>
    </submittedName>
</protein>
<keyword evidence="3" id="KW-0862">Zinc</keyword>
<evidence type="ECO:0000256" key="2">
    <source>
        <dbReference type="ARBA" id="ARBA00022771"/>
    </source>
</evidence>
<gene>
    <name evidence="7" type="ORF">FF38_00920</name>
</gene>
<dbReference type="Pfam" id="PF00641">
    <property type="entry name" value="Zn_ribbon_RanBP"/>
    <property type="match status" value="2"/>
</dbReference>
<name>A0A0L0CB45_LUCCU</name>
<evidence type="ECO:0000313" key="7">
    <source>
        <dbReference type="EMBL" id="KNC29452.1"/>
    </source>
</evidence>
<evidence type="ECO:0000313" key="8">
    <source>
        <dbReference type="Proteomes" id="UP000037069"/>
    </source>
</evidence>
<comment type="caution">
    <text evidence="7">The sequence shown here is derived from an EMBL/GenBank/DDBJ whole genome shotgun (WGS) entry which is preliminary data.</text>
</comment>
<dbReference type="OMA" id="DCENTRK"/>
<feature type="compositionally biased region" description="Polar residues" evidence="5">
    <location>
        <begin position="69"/>
        <end position="80"/>
    </location>
</feature>
<accession>A0A0L0CB45</accession>
<evidence type="ECO:0000256" key="1">
    <source>
        <dbReference type="ARBA" id="ARBA00022723"/>
    </source>
</evidence>
<organism evidence="7 8">
    <name type="scientific">Lucilia cuprina</name>
    <name type="common">Green bottle fly</name>
    <name type="synonym">Australian sheep blowfly</name>
    <dbReference type="NCBI Taxonomy" id="7375"/>
    <lineage>
        <taxon>Eukaryota</taxon>
        <taxon>Metazoa</taxon>
        <taxon>Ecdysozoa</taxon>
        <taxon>Arthropoda</taxon>
        <taxon>Hexapoda</taxon>
        <taxon>Insecta</taxon>
        <taxon>Pterygota</taxon>
        <taxon>Neoptera</taxon>
        <taxon>Endopterygota</taxon>
        <taxon>Diptera</taxon>
        <taxon>Brachycera</taxon>
        <taxon>Muscomorpha</taxon>
        <taxon>Oestroidea</taxon>
        <taxon>Calliphoridae</taxon>
        <taxon>Luciliinae</taxon>
        <taxon>Lucilia</taxon>
    </lineage>
</organism>
<evidence type="ECO:0000256" key="4">
    <source>
        <dbReference type="PROSITE-ProRule" id="PRU00322"/>
    </source>
</evidence>
<proteinExistence type="predicted"/>
<keyword evidence="2 4" id="KW-0863">Zinc-finger</keyword>
<dbReference type="AlphaFoldDB" id="A0A0L0CB45"/>
<dbReference type="EMBL" id="JRES01000663">
    <property type="protein sequence ID" value="KNC29452.1"/>
    <property type="molecule type" value="Genomic_DNA"/>
</dbReference>
<keyword evidence="1" id="KW-0479">Metal-binding</keyword>
<evidence type="ECO:0000256" key="5">
    <source>
        <dbReference type="SAM" id="MobiDB-lite"/>
    </source>
</evidence>
<reference evidence="7 8" key="1">
    <citation type="journal article" date="2015" name="Nat. Commun.">
        <title>Lucilia cuprina genome unlocks parasitic fly biology to underpin future interventions.</title>
        <authorList>
            <person name="Anstead C.A."/>
            <person name="Korhonen P.K."/>
            <person name="Young N.D."/>
            <person name="Hall R.S."/>
            <person name="Jex A.R."/>
            <person name="Murali S.C."/>
            <person name="Hughes D.S."/>
            <person name="Lee S.F."/>
            <person name="Perry T."/>
            <person name="Stroehlein A.J."/>
            <person name="Ansell B.R."/>
            <person name="Breugelmans B."/>
            <person name="Hofmann A."/>
            <person name="Qu J."/>
            <person name="Dugan S."/>
            <person name="Lee S.L."/>
            <person name="Chao H."/>
            <person name="Dinh H."/>
            <person name="Han Y."/>
            <person name="Doddapaneni H.V."/>
            <person name="Worley K.C."/>
            <person name="Muzny D.M."/>
            <person name="Ioannidis P."/>
            <person name="Waterhouse R.M."/>
            <person name="Zdobnov E.M."/>
            <person name="James P.J."/>
            <person name="Bagnall N.H."/>
            <person name="Kotze A.C."/>
            <person name="Gibbs R.A."/>
            <person name="Richards S."/>
            <person name="Batterham P."/>
            <person name="Gasser R.B."/>
        </authorList>
    </citation>
    <scope>NUCLEOTIDE SEQUENCE [LARGE SCALE GENOMIC DNA]</scope>
    <source>
        <strain evidence="7 8">LS</strain>
        <tissue evidence="7">Full body</tissue>
    </source>
</reference>
<dbReference type="Proteomes" id="UP000037069">
    <property type="component" value="Unassembled WGS sequence"/>
</dbReference>
<evidence type="ECO:0000259" key="6">
    <source>
        <dbReference type="PROSITE" id="PS50199"/>
    </source>
</evidence>
<feature type="region of interest" description="Disordered" evidence="5">
    <location>
        <begin position="47"/>
        <end position="86"/>
    </location>
</feature>
<dbReference type="PROSITE" id="PS50199">
    <property type="entry name" value="ZF_RANBP2_2"/>
    <property type="match status" value="1"/>
</dbReference>
<keyword evidence="8" id="KW-1185">Reference proteome</keyword>
<sequence>MGTIASVLQWSCTNCNVINPTESLKCLNCGTVRKVCEGTLKHLSDSDSLRISKNSNNGGGKEPRIPGDNKSSTTLATNKHQPQQEQQILPLQVTPILAQALERERDETLANRNEYKRVYKSLLRGCLKRPQRNQQNLPANCVDCENTRKYVKNSIELFHHFSNPSLNRRWICDRCDTDNNSVTWHCLICDTVSYLAPIYKETLSHRKLPPHHKQSSFEGGQNFDNKSKRNAKKAPYFRRTQSLTTEKSFSCRSCHICFVNNRKDIFNLPETFMNKYSSNSGAQSSDELFGEKYSI</sequence>